<feature type="transmembrane region" description="Helical" evidence="2">
    <location>
        <begin position="73"/>
        <end position="96"/>
    </location>
</feature>
<gene>
    <name evidence="3" type="ORF">TTHERM_00355140</name>
</gene>
<feature type="transmembrane region" description="Helical" evidence="2">
    <location>
        <begin position="1451"/>
        <end position="1476"/>
    </location>
</feature>
<evidence type="ECO:0000313" key="3">
    <source>
        <dbReference type="EMBL" id="EAR90167.2"/>
    </source>
</evidence>
<feature type="transmembrane region" description="Helical" evidence="2">
    <location>
        <begin position="1653"/>
        <end position="1671"/>
    </location>
</feature>
<organism evidence="3 4">
    <name type="scientific">Tetrahymena thermophila (strain SB210)</name>
    <dbReference type="NCBI Taxonomy" id="312017"/>
    <lineage>
        <taxon>Eukaryota</taxon>
        <taxon>Sar</taxon>
        <taxon>Alveolata</taxon>
        <taxon>Ciliophora</taxon>
        <taxon>Intramacronucleata</taxon>
        <taxon>Oligohymenophorea</taxon>
        <taxon>Hymenostomatida</taxon>
        <taxon>Tetrahymenina</taxon>
        <taxon>Tetrahymenidae</taxon>
        <taxon>Tetrahymena</taxon>
    </lineage>
</organism>
<keyword evidence="2" id="KW-0472">Membrane</keyword>
<evidence type="ECO:0000256" key="1">
    <source>
        <dbReference type="SAM" id="MobiDB-lite"/>
    </source>
</evidence>
<feature type="region of interest" description="Disordered" evidence="1">
    <location>
        <begin position="345"/>
        <end position="368"/>
    </location>
</feature>
<keyword evidence="2 3" id="KW-0812">Transmembrane</keyword>
<dbReference type="HOGENOM" id="CLU_250111_0_0_1"/>
<dbReference type="KEGG" id="tet:TTHERM_00355140"/>
<name>Q22Y57_TETTS</name>
<feature type="compositionally biased region" description="Low complexity" evidence="1">
    <location>
        <begin position="351"/>
        <end position="368"/>
    </location>
</feature>
<feature type="transmembrane region" description="Helical" evidence="2">
    <location>
        <begin position="609"/>
        <end position="636"/>
    </location>
</feature>
<dbReference type="InParanoid" id="Q22Y57"/>
<dbReference type="GeneID" id="7837263"/>
<dbReference type="EMBL" id="GG662749">
    <property type="protein sequence ID" value="EAR90167.2"/>
    <property type="molecule type" value="Genomic_DNA"/>
</dbReference>
<feature type="transmembrane region" description="Helical" evidence="2">
    <location>
        <begin position="1623"/>
        <end position="1641"/>
    </location>
</feature>
<keyword evidence="2" id="KW-1133">Transmembrane helix</keyword>
<proteinExistence type="predicted"/>
<keyword evidence="4" id="KW-1185">Reference proteome</keyword>
<evidence type="ECO:0000256" key="2">
    <source>
        <dbReference type="SAM" id="Phobius"/>
    </source>
</evidence>
<dbReference type="Proteomes" id="UP000009168">
    <property type="component" value="Unassembled WGS sequence"/>
</dbReference>
<sequence length="1711" mass="201625">MNDKFYEHPVDRVRELGQLSQFHKRDEFGVIQKNQTSIYENNQLNSQNYQIVQDHGIGNVPKRKSIQEKIRNLFFQQYSFLYILVGSFWIAMMVLFCLEVNQPHYQDGKIIAHKRINQLQANSFLYTNSENDHKKNITINMKESQLKILDEKFSHDYSDPFRIEYECFSNEQIDLEQNNIFSNCLITLYVNQNYLTRNQTFSQIQVNCIGHDKCVFYLQSNYLTSERLILNGYNLQVRANQIITGELAYNSHLGSFYVQDLQSYNSSHINTFRGDVVIETRQNILLNTYTIDKFICATAPLMVSADDLQNYYQILSLDKQFVELNETDCIGSLFQHSKQTVSNDLKKQIQHQHSNNQKSSKQFSQQQFDGEYPDQNELKRCTALRNVLLLNSISQQSIQELQQAQNITISSSEGNIFINVIDSYNIYAPPIMNSLYLNNTMNLSESSLSFLDSQLKDKKPKDVSHLIINLYFDGRTGLFNETNKISTSYNFEYLFIPPWWVSTLTFNTLNYEVLNYDLLFTPAKCPYYLSKEIQEYTYKNFTTGQYPYLKENYTYNNYSYGYSLFHNSSYEQTQFYESVYKLVYNQLYSYGIDDISIRYEGKTYQNEDIIYTVMIAFGVTILILSAIGSVAMHIYFYRLIEKHRNQLKMNAFEMWIYMTMNLFGKYKAQDAPLQNLNQQDNNNLMVQQQSLQYSQHNQLNSQYQYTQNLYQSEVNTLLISYQYYFDQTFILITRVMNNSILMNYNEIKKEDQQNDIGPLLINLISQPINVLFNNDISRYIPLTVNYCILCVDQQVIQDLIKQIAIVNEYLISNQQTPSDDKIIEFIYKIQQLINEFQPTFNHKVFQIFAEQKINIENNHGQLKLALLNQSMGFLKCYLQGYKGKLAGRIVNSEDQEQLTLEANSLDAMLDQFSQFYIKCKQICPQIFDQIEINDQQKVSVYLETIHENMKTLNVYTRVTKELQKLKSEFVISGFLVNFKMINILFDSIVYSQYSSNFVNLLYELWQYMSIINISNQYDTTLIQNIVYLKSSKYQQQQAKAFSLRQTQKYGSNQFYQSNLFQSSSNFGQANQINAQIYDQDPRNINPKVLSIIQKYEYYPTFANWVNFIQRQVQTKKSTIECFCELLFAKIPKLDSKKRINPAEYCDDLTFQKFKEYYAIYCYALYCKEEVVTPNQELNSILQKYMYALDGDYLRAYSATGRYKIYIGLMENLFYVINMAPKVSYEAILDNNFSENLIKYKHYLIKHSYKLNKVNAFTIIEQIIQYLYILFLLNLPILLCAPIIFAQYAYSNAYFQYQYSQNIYYQQNFHSFFTIFCSSGLPYTVFAITFTFIFICATDALVYFIKPRLDKNNYYLSYFKLTFQEFLPDFSLIQSNKDNIQQNSLFVAEDKRFSSSGLNMSQQNLINGLYKNQNQNYAGVDEVDKHKISQAPYSNRTFGFYFRLSYQVAFKVLLWSLIAFNTFFFFLTLFILTISSFVYLEQGLLFAIFLITLIGVLFLRQRNLLFTHKKTKEQLAHSWERLLVCNITQQYAFNISLSPQLIENFLRDKNLDEKYYRRDKLIAYVKSLAYYDNSQGVIYRYMHPEKIVVSQNQFIQIIQYMVKRGTKRCLKLLNISTTDIISELAWQTIIQFSVFLICSMIVDYFNLCKNGVQLLFNAIVTIVIAIAIFSFLDKKHSYINAQSLDNAVNYVSRIECRAGITIFTQNIDIQQI</sequence>
<evidence type="ECO:0000313" key="4">
    <source>
        <dbReference type="Proteomes" id="UP000009168"/>
    </source>
</evidence>
<feature type="transmembrane region" description="Helical" evidence="2">
    <location>
        <begin position="1265"/>
        <end position="1289"/>
    </location>
</feature>
<feature type="transmembrane region" description="Helical" evidence="2">
    <location>
        <begin position="1482"/>
        <end position="1499"/>
    </location>
</feature>
<protein>
    <submittedName>
        <fullName evidence="3">Transmembrane protein, putative</fullName>
    </submittedName>
</protein>
<reference evidence="4" key="1">
    <citation type="journal article" date="2006" name="PLoS Biol.">
        <title>Macronuclear genome sequence of the ciliate Tetrahymena thermophila, a model eukaryote.</title>
        <authorList>
            <person name="Eisen J.A."/>
            <person name="Coyne R.S."/>
            <person name="Wu M."/>
            <person name="Wu D."/>
            <person name="Thiagarajan M."/>
            <person name="Wortman J.R."/>
            <person name="Badger J.H."/>
            <person name="Ren Q."/>
            <person name="Amedeo P."/>
            <person name="Jones K.M."/>
            <person name="Tallon L.J."/>
            <person name="Delcher A.L."/>
            <person name="Salzberg S.L."/>
            <person name="Silva J.C."/>
            <person name="Haas B.J."/>
            <person name="Majoros W.H."/>
            <person name="Farzad M."/>
            <person name="Carlton J.M."/>
            <person name="Smith R.K. Jr."/>
            <person name="Garg J."/>
            <person name="Pearlman R.E."/>
            <person name="Karrer K.M."/>
            <person name="Sun L."/>
            <person name="Manning G."/>
            <person name="Elde N.C."/>
            <person name="Turkewitz A.P."/>
            <person name="Asai D.J."/>
            <person name="Wilkes D.E."/>
            <person name="Wang Y."/>
            <person name="Cai H."/>
            <person name="Collins K."/>
            <person name="Stewart B.A."/>
            <person name="Lee S.R."/>
            <person name="Wilamowska K."/>
            <person name="Weinberg Z."/>
            <person name="Ruzzo W.L."/>
            <person name="Wloga D."/>
            <person name="Gaertig J."/>
            <person name="Frankel J."/>
            <person name="Tsao C.-C."/>
            <person name="Gorovsky M.A."/>
            <person name="Keeling P.J."/>
            <person name="Waller R.F."/>
            <person name="Patron N.J."/>
            <person name="Cherry J.M."/>
            <person name="Stover N.A."/>
            <person name="Krieger C.J."/>
            <person name="del Toro C."/>
            <person name="Ryder H.F."/>
            <person name="Williamson S.C."/>
            <person name="Barbeau R.A."/>
            <person name="Hamilton E.P."/>
            <person name="Orias E."/>
        </authorList>
    </citation>
    <scope>NUCLEOTIDE SEQUENCE [LARGE SCALE GENOMIC DNA]</scope>
    <source>
        <strain evidence="4">SB210</strain>
    </source>
</reference>
<dbReference type="RefSeq" id="XP_001010412.2">
    <property type="nucleotide sequence ID" value="XM_001010412.2"/>
</dbReference>
<feature type="transmembrane region" description="Helical" evidence="2">
    <location>
        <begin position="1322"/>
        <end position="1344"/>
    </location>
</feature>
<accession>Q22Y57</accession>